<sequence>PLHWDMRDMPEMVRLAEFSDEFVRIFQLFNKTMSNVKVNYIERVQNQVLWEKTLFRQGDLMRKTNGKANEQMLFHGTDSKHTEAICQQNFDWRICGTHGTTYGKGSYFARDAQYSHKFTGTSGFRAMFVCRVLVGDYTNGHSRYLRPPAKDEAKNIFYDSCVDNVDSPSIFVIFEKHQVYPEYLIHYESGSLDAVHYRTKASPSSGLSKDRLSLPQSWHQSKSNLP</sequence>
<reference evidence="5" key="3">
    <citation type="submission" date="2025-09" db="UniProtKB">
        <authorList>
            <consortium name="Ensembl"/>
        </authorList>
    </citation>
    <scope>IDENTIFICATION</scope>
</reference>
<feature type="compositionally biased region" description="Polar residues" evidence="3">
    <location>
        <begin position="214"/>
        <end position="226"/>
    </location>
</feature>
<accession>A0AAY4EJC5</accession>
<keyword evidence="6" id="KW-1185">Reference proteome</keyword>
<evidence type="ECO:0000256" key="3">
    <source>
        <dbReference type="SAM" id="MobiDB-lite"/>
    </source>
</evidence>
<dbReference type="PANTHER" id="PTHR45740:SF6">
    <property type="entry name" value="PROTEIN MONO-ADP-RIBOSYLTRANSFERASE PARP12"/>
    <property type="match status" value="1"/>
</dbReference>
<comment type="similarity">
    <text evidence="1">Belongs to the ARTD/PARP family.</text>
</comment>
<keyword evidence="2" id="KW-0808">Transferase</keyword>
<evidence type="ECO:0000313" key="5">
    <source>
        <dbReference type="Ensembl" id="ENSDCDP00010057226.1"/>
    </source>
</evidence>
<dbReference type="InterPro" id="IPR012317">
    <property type="entry name" value="Poly(ADP-ribose)pol_cat_dom"/>
</dbReference>
<dbReference type="Gene3D" id="3.90.228.10">
    <property type="match status" value="1"/>
</dbReference>
<dbReference type="AlphaFoldDB" id="A0AAY4EJC5"/>
<dbReference type="SUPFAM" id="SSF56399">
    <property type="entry name" value="ADP-ribosylation"/>
    <property type="match status" value="1"/>
</dbReference>
<reference evidence="5" key="2">
    <citation type="submission" date="2025-08" db="UniProtKB">
        <authorList>
            <consortium name="Ensembl"/>
        </authorList>
    </citation>
    <scope>IDENTIFICATION</scope>
</reference>
<dbReference type="EC" id="2.4.2.-" evidence="2"/>
<protein>
    <recommendedName>
        <fullName evidence="2">Poly [ADP-ribose] polymerase</fullName>
        <shortName evidence="2">PARP</shortName>
        <ecNumber evidence="2">2.4.2.-</ecNumber>
    </recommendedName>
</protein>
<dbReference type="InterPro" id="IPR051712">
    <property type="entry name" value="ARTD-AVP"/>
</dbReference>
<name>A0AAY4EJC5_9TELE</name>
<keyword evidence="2" id="KW-0520">NAD</keyword>
<dbReference type="Pfam" id="PF00644">
    <property type="entry name" value="PARP"/>
    <property type="match status" value="1"/>
</dbReference>
<evidence type="ECO:0000256" key="2">
    <source>
        <dbReference type="RuleBase" id="RU362114"/>
    </source>
</evidence>
<dbReference type="PROSITE" id="PS51059">
    <property type="entry name" value="PARP_CATALYTIC"/>
    <property type="match status" value="1"/>
</dbReference>
<dbReference type="Ensembl" id="ENSDCDT00010067905.1">
    <property type="protein sequence ID" value="ENSDCDP00010057226.1"/>
    <property type="gene ID" value="ENSDCDG00010032453.1"/>
</dbReference>
<reference evidence="5 6" key="1">
    <citation type="submission" date="2020-06" db="EMBL/GenBank/DDBJ databases">
        <authorList>
            <consortium name="Wellcome Sanger Institute Data Sharing"/>
        </authorList>
    </citation>
    <scope>NUCLEOTIDE SEQUENCE [LARGE SCALE GENOMIC DNA]</scope>
</reference>
<dbReference type="GO" id="GO:0005634">
    <property type="term" value="C:nucleus"/>
    <property type="evidence" value="ECO:0007669"/>
    <property type="project" value="TreeGrafter"/>
</dbReference>
<dbReference type="GO" id="GO:0003950">
    <property type="term" value="F:NAD+ poly-ADP-ribosyltransferase activity"/>
    <property type="evidence" value="ECO:0007669"/>
    <property type="project" value="UniProtKB-UniRule"/>
</dbReference>
<proteinExistence type="inferred from homology"/>
<dbReference type="Proteomes" id="UP000694580">
    <property type="component" value="Chromosome 15"/>
</dbReference>
<keyword evidence="2" id="KW-0328">Glycosyltransferase</keyword>
<evidence type="ECO:0000313" key="6">
    <source>
        <dbReference type="Proteomes" id="UP000694580"/>
    </source>
</evidence>
<evidence type="ECO:0000259" key="4">
    <source>
        <dbReference type="PROSITE" id="PS51059"/>
    </source>
</evidence>
<feature type="region of interest" description="Disordered" evidence="3">
    <location>
        <begin position="202"/>
        <end position="226"/>
    </location>
</feature>
<evidence type="ECO:0000256" key="1">
    <source>
        <dbReference type="ARBA" id="ARBA00024347"/>
    </source>
</evidence>
<organism evidence="5 6">
    <name type="scientific">Denticeps clupeoides</name>
    <name type="common">denticle herring</name>
    <dbReference type="NCBI Taxonomy" id="299321"/>
    <lineage>
        <taxon>Eukaryota</taxon>
        <taxon>Metazoa</taxon>
        <taxon>Chordata</taxon>
        <taxon>Craniata</taxon>
        <taxon>Vertebrata</taxon>
        <taxon>Euteleostomi</taxon>
        <taxon>Actinopterygii</taxon>
        <taxon>Neopterygii</taxon>
        <taxon>Teleostei</taxon>
        <taxon>Clupei</taxon>
        <taxon>Clupeiformes</taxon>
        <taxon>Denticipitoidei</taxon>
        <taxon>Denticipitidae</taxon>
        <taxon>Denticeps</taxon>
    </lineage>
</organism>
<dbReference type="PANTHER" id="PTHR45740">
    <property type="entry name" value="POLY [ADP-RIBOSE] POLYMERASE"/>
    <property type="match status" value="1"/>
</dbReference>
<dbReference type="GeneTree" id="ENSGT00940000154649"/>
<dbReference type="CDD" id="cd01439">
    <property type="entry name" value="TCCD_inducible_PARP_like"/>
    <property type="match status" value="1"/>
</dbReference>
<feature type="domain" description="PARP catalytic" evidence="4">
    <location>
        <begin position="1"/>
        <end position="208"/>
    </location>
</feature>
<dbReference type="GO" id="GO:1990404">
    <property type="term" value="F:NAD+-protein mono-ADP-ribosyltransferase activity"/>
    <property type="evidence" value="ECO:0007669"/>
    <property type="project" value="TreeGrafter"/>
</dbReference>